<evidence type="ECO:0000256" key="4">
    <source>
        <dbReference type="ARBA" id="ARBA00022729"/>
    </source>
</evidence>
<keyword evidence="7" id="KW-1185">Reference proteome</keyword>
<name>A0A849A1F8_9ACTN</name>
<reference evidence="6 7" key="1">
    <citation type="submission" date="2020-05" db="EMBL/GenBank/DDBJ databases">
        <title>Nakamurella sp. DB0629 isolated from air conditioner.</title>
        <authorList>
            <person name="Kim D.H."/>
            <person name="Kim D.-U."/>
        </authorList>
    </citation>
    <scope>NUCLEOTIDE SEQUENCE [LARGE SCALE GENOMIC DNA]</scope>
    <source>
        <strain evidence="6 7">DB0629</strain>
    </source>
</reference>
<dbReference type="PANTHER" id="PTHR30061:SF50">
    <property type="entry name" value="MALTOSE_MALTODEXTRIN-BINDING PERIPLASMIC PROTEIN"/>
    <property type="match status" value="1"/>
</dbReference>
<keyword evidence="3" id="KW-0762">Sugar transport</keyword>
<dbReference type="Proteomes" id="UP000562984">
    <property type="component" value="Unassembled WGS sequence"/>
</dbReference>
<dbReference type="GO" id="GO:0042956">
    <property type="term" value="P:maltodextrin transmembrane transport"/>
    <property type="evidence" value="ECO:0007669"/>
    <property type="project" value="TreeGrafter"/>
</dbReference>
<dbReference type="EMBL" id="JABEND010000002">
    <property type="protein sequence ID" value="NNG34874.1"/>
    <property type="molecule type" value="Genomic_DNA"/>
</dbReference>
<gene>
    <name evidence="6" type="ORF">HKD39_03900</name>
</gene>
<dbReference type="GO" id="GO:1901982">
    <property type="term" value="F:maltose binding"/>
    <property type="evidence" value="ECO:0007669"/>
    <property type="project" value="TreeGrafter"/>
</dbReference>
<dbReference type="SUPFAM" id="SSF53850">
    <property type="entry name" value="Periplasmic binding protein-like II"/>
    <property type="match status" value="1"/>
</dbReference>
<comment type="caution">
    <text evidence="6">The sequence shown here is derived from an EMBL/GenBank/DDBJ whole genome shotgun (WGS) entry which is preliminary data.</text>
</comment>
<dbReference type="PANTHER" id="PTHR30061">
    <property type="entry name" value="MALTOSE-BINDING PERIPLASMIC PROTEIN"/>
    <property type="match status" value="1"/>
</dbReference>
<keyword evidence="4" id="KW-0732">Signal</keyword>
<dbReference type="InterPro" id="IPR006060">
    <property type="entry name" value="Maltose/Cyclodextrin-bd"/>
</dbReference>
<dbReference type="GO" id="GO:0015768">
    <property type="term" value="P:maltose transport"/>
    <property type="evidence" value="ECO:0007669"/>
    <property type="project" value="TreeGrafter"/>
</dbReference>
<dbReference type="Pfam" id="PF13416">
    <property type="entry name" value="SBP_bac_8"/>
    <property type="match status" value="1"/>
</dbReference>
<dbReference type="GO" id="GO:0015144">
    <property type="term" value="F:carbohydrate transmembrane transporter activity"/>
    <property type="evidence" value="ECO:0007669"/>
    <property type="project" value="InterPro"/>
</dbReference>
<organism evidence="6 7">
    <name type="scientific">Nakamurella aerolata</name>
    <dbReference type="NCBI Taxonomy" id="1656892"/>
    <lineage>
        <taxon>Bacteria</taxon>
        <taxon>Bacillati</taxon>
        <taxon>Actinomycetota</taxon>
        <taxon>Actinomycetes</taxon>
        <taxon>Nakamurellales</taxon>
        <taxon>Nakamurellaceae</taxon>
        <taxon>Nakamurella</taxon>
    </lineage>
</organism>
<evidence type="ECO:0000256" key="5">
    <source>
        <dbReference type="SAM" id="MobiDB-lite"/>
    </source>
</evidence>
<feature type="region of interest" description="Disordered" evidence="5">
    <location>
        <begin position="9"/>
        <end position="68"/>
    </location>
</feature>
<protein>
    <submittedName>
        <fullName evidence="6">Maltose ABC transporter substrate-binding protein</fullName>
    </submittedName>
</protein>
<proteinExistence type="inferred from homology"/>
<evidence type="ECO:0000256" key="1">
    <source>
        <dbReference type="ARBA" id="ARBA00008520"/>
    </source>
</evidence>
<dbReference type="GO" id="GO:0055052">
    <property type="term" value="C:ATP-binding cassette (ABC) transporter complex, substrate-binding subunit-containing"/>
    <property type="evidence" value="ECO:0007669"/>
    <property type="project" value="TreeGrafter"/>
</dbReference>
<sequence length="454" mass="46294">MLAVSLAACSSDNNSGASSESTAGGAGATTGDTGAAGASGGAAASQGGAAGSGAAASQPAGSAADTAAGGGAVAGSGATITVWADELRAKPLTDIAKKFEADTGAKVVIQQKDFGKITNDFIAQAPTGKGPDIIVTAHDGLGKMVQNGVVAPLELGDKASQFQDVTIKAMTYNGKVYGLPYAVENIALVRNTALAPDKPKDFDDAVATGQKLVKDGKAKFPFLVQQDAKGGDPYHMYPFQTSFGAPVFASTPDGGFDPKKLTMNSPEGVKFAQWLAKQGKAGVFKGTISQDIAKDAFAKGQSPYIVTGPWNAPDFEKAGIKFTIEDVPSAGGQPAKPFVGVQGFFVSAKSKNALLANSFVLDYLSTEQVQLDLYKSGGRAPALKSAFDKIKSDPVVAQFGAVGAKGTPQPNIPAMDAVWSDWGTTELAIIQGKGDPKALWDKMCASIESKIAAG</sequence>
<evidence type="ECO:0000256" key="3">
    <source>
        <dbReference type="ARBA" id="ARBA00022597"/>
    </source>
</evidence>
<dbReference type="InterPro" id="IPR006059">
    <property type="entry name" value="SBP"/>
</dbReference>
<evidence type="ECO:0000256" key="2">
    <source>
        <dbReference type="ARBA" id="ARBA00022448"/>
    </source>
</evidence>
<accession>A0A849A1F8</accession>
<keyword evidence="2" id="KW-0813">Transport</keyword>
<comment type="similarity">
    <text evidence="1">Belongs to the bacterial solute-binding protein 1 family.</text>
</comment>
<dbReference type="AlphaFoldDB" id="A0A849A1F8"/>
<evidence type="ECO:0000313" key="6">
    <source>
        <dbReference type="EMBL" id="NNG34874.1"/>
    </source>
</evidence>
<dbReference type="Gene3D" id="3.40.190.10">
    <property type="entry name" value="Periplasmic binding protein-like II"/>
    <property type="match status" value="2"/>
</dbReference>
<dbReference type="CDD" id="cd13586">
    <property type="entry name" value="PBP2_Maltose_binding_like"/>
    <property type="match status" value="1"/>
</dbReference>
<evidence type="ECO:0000313" key="7">
    <source>
        <dbReference type="Proteomes" id="UP000562984"/>
    </source>
</evidence>
<feature type="compositionally biased region" description="Low complexity" evidence="5">
    <location>
        <begin position="9"/>
        <end position="67"/>
    </location>
</feature>
<dbReference type="PRINTS" id="PR00181">
    <property type="entry name" value="MALTOSEBP"/>
</dbReference>